<gene>
    <name evidence="1" type="ORF">A2154_04665</name>
</gene>
<organism evidence="1 2">
    <name type="scientific">Candidatus Gottesmanbacteria bacterium RBG_16_43_7</name>
    <dbReference type="NCBI Taxonomy" id="1798373"/>
    <lineage>
        <taxon>Bacteria</taxon>
        <taxon>Candidatus Gottesmaniibacteriota</taxon>
    </lineage>
</organism>
<dbReference type="EMBL" id="MFJC01000066">
    <property type="protein sequence ID" value="OGG08439.1"/>
    <property type="molecule type" value="Genomic_DNA"/>
</dbReference>
<accession>A0A1F5Z7K9</accession>
<protein>
    <submittedName>
        <fullName evidence="1">Uncharacterized protein</fullName>
    </submittedName>
</protein>
<dbReference type="Proteomes" id="UP000176854">
    <property type="component" value="Unassembled WGS sequence"/>
</dbReference>
<evidence type="ECO:0000313" key="1">
    <source>
        <dbReference type="EMBL" id="OGG08439.1"/>
    </source>
</evidence>
<dbReference type="AlphaFoldDB" id="A0A1F5Z7K9"/>
<comment type="caution">
    <text evidence="1">The sequence shown here is derived from an EMBL/GenBank/DDBJ whole genome shotgun (WGS) entry which is preliminary data.</text>
</comment>
<proteinExistence type="predicted"/>
<sequence>MTAQQEIKGENKRPKAPRLWHDVIRGTNGTAYNTDAFETVAYQIGNTPYIISWLSITENNA</sequence>
<evidence type="ECO:0000313" key="2">
    <source>
        <dbReference type="Proteomes" id="UP000176854"/>
    </source>
</evidence>
<name>A0A1F5Z7K9_9BACT</name>
<reference evidence="1 2" key="1">
    <citation type="journal article" date="2016" name="Nat. Commun.">
        <title>Thousands of microbial genomes shed light on interconnected biogeochemical processes in an aquifer system.</title>
        <authorList>
            <person name="Anantharaman K."/>
            <person name="Brown C.T."/>
            <person name="Hug L.A."/>
            <person name="Sharon I."/>
            <person name="Castelle C.J."/>
            <person name="Probst A.J."/>
            <person name="Thomas B.C."/>
            <person name="Singh A."/>
            <person name="Wilkins M.J."/>
            <person name="Karaoz U."/>
            <person name="Brodie E.L."/>
            <person name="Williams K.H."/>
            <person name="Hubbard S.S."/>
            <person name="Banfield J.F."/>
        </authorList>
    </citation>
    <scope>NUCLEOTIDE SEQUENCE [LARGE SCALE GENOMIC DNA]</scope>
</reference>